<dbReference type="Proteomes" id="UP001177943">
    <property type="component" value="Chromosome"/>
</dbReference>
<sequence length="185" mass="21531">MQKITEVEAIKNLERNFHKVFKNKDPFDNCFTDNIQAKLLLFPTDGYYLQEEQFNVLRQAISHFGEVDFFISEIEGDCFSKSLSSGSYEHSHWMGTTSSTFEDYTDIPIVIENAVYSTCGNWGVIISHEGHAVLGGSTELIELVQSLYPQYVTCKQGFIEYWEHNQREYNSNIDWVNEFLKQFSY</sequence>
<dbReference type="KEGG" id="pwn:QNH46_23460"/>
<accession>A0AA95KTK9</accession>
<gene>
    <name evidence="1" type="ORF">QNH46_23460</name>
</gene>
<dbReference type="EMBL" id="CP126084">
    <property type="protein sequence ID" value="WHX48968.1"/>
    <property type="molecule type" value="Genomic_DNA"/>
</dbReference>
<evidence type="ECO:0000313" key="2">
    <source>
        <dbReference type="Proteomes" id="UP001177943"/>
    </source>
</evidence>
<evidence type="ECO:0000313" key="1">
    <source>
        <dbReference type="EMBL" id="WHX48968.1"/>
    </source>
</evidence>
<organism evidence="1 2">
    <name type="scientific">Paenibacillus woosongensis</name>
    <dbReference type="NCBI Taxonomy" id="307580"/>
    <lineage>
        <taxon>Bacteria</taxon>
        <taxon>Bacillati</taxon>
        <taxon>Bacillota</taxon>
        <taxon>Bacilli</taxon>
        <taxon>Bacillales</taxon>
        <taxon>Paenibacillaceae</taxon>
        <taxon>Paenibacillus</taxon>
    </lineage>
</organism>
<reference evidence="1" key="1">
    <citation type="submission" date="2023-05" db="EMBL/GenBank/DDBJ databases">
        <title>Comparative genomics of Bacillaceae isolates and their secondary metabolite potential.</title>
        <authorList>
            <person name="Song L."/>
            <person name="Nielsen L.J."/>
            <person name="Mohite O."/>
            <person name="Xu X."/>
            <person name="Weber T."/>
            <person name="Kovacs A.T."/>
        </authorList>
    </citation>
    <scope>NUCLEOTIDE SEQUENCE</scope>
    <source>
        <strain evidence="1">B2_4</strain>
    </source>
</reference>
<dbReference type="AlphaFoldDB" id="A0AA95KTK9"/>
<name>A0AA95KTK9_9BACL</name>
<protein>
    <submittedName>
        <fullName evidence="1">Uncharacterized protein</fullName>
    </submittedName>
</protein>
<proteinExistence type="predicted"/>
<dbReference type="RefSeq" id="WP_283926262.1">
    <property type="nucleotide sequence ID" value="NZ_CP126084.1"/>
</dbReference>